<feature type="compositionally biased region" description="Polar residues" evidence="1">
    <location>
        <begin position="466"/>
        <end position="475"/>
    </location>
</feature>
<feature type="compositionally biased region" description="Low complexity" evidence="1">
    <location>
        <begin position="392"/>
        <end position="404"/>
    </location>
</feature>
<feature type="region of interest" description="Disordered" evidence="1">
    <location>
        <begin position="88"/>
        <end position="235"/>
    </location>
</feature>
<feature type="compositionally biased region" description="Pro residues" evidence="1">
    <location>
        <begin position="978"/>
        <end position="987"/>
    </location>
</feature>
<feature type="region of interest" description="Disordered" evidence="1">
    <location>
        <begin position="640"/>
        <end position="678"/>
    </location>
</feature>
<feature type="region of interest" description="Disordered" evidence="1">
    <location>
        <begin position="1209"/>
        <end position="1237"/>
    </location>
</feature>
<feature type="compositionally biased region" description="Low complexity" evidence="1">
    <location>
        <begin position="640"/>
        <end position="668"/>
    </location>
</feature>
<name>A0A0D2NKI8_9CHLO</name>
<reference evidence="2 3" key="1">
    <citation type="journal article" date="2013" name="BMC Genomics">
        <title>Reconstruction of the lipid metabolism for the microalga Monoraphidium neglectum from its genome sequence reveals characteristics suitable for biofuel production.</title>
        <authorList>
            <person name="Bogen C."/>
            <person name="Al-Dilaimi A."/>
            <person name="Albersmeier A."/>
            <person name="Wichmann J."/>
            <person name="Grundmann M."/>
            <person name="Rupp O."/>
            <person name="Lauersen K.J."/>
            <person name="Blifernez-Klassen O."/>
            <person name="Kalinowski J."/>
            <person name="Goesmann A."/>
            <person name="Mussgnug J.H."/>
            <person name="Kruse O."/>
        </authorList>
    </citation>
    <scope>NUCLEOTIDE SEQUENCE [LARGE SCALE GENOMIC DNA]</scope>
    <source>
        <strain evidence="2 3">SAG 48.87</strain>
    </source>
</reference>
<evidence type="ECO:0000313" key="2">
    <source>
        <dbReference type="EMBL" id="KIZ05306.1"/>
    </source>
</evidence>
<feature type="region of interest" description="Disordered" evidence="1">
    <location>
        <begin position="325"/>
        <end position="363"/>
    </location>
</feature>
<organism evidence="2 3">
    <name type="scientific">Monoraphidium neglectum</name>
    <dbReference type="NCBI Taxonomy" id="145388"/>
    <lineage>
        <taxon>Eukaryota</taxon>
        <taxon>Viridiplantae</taxon>
        <taxon>Chlorophyta</taxon>
        <taxon>core chlorophytes</taxon>
        <taxon>Chlorophyceae</taxon>
        <taxon>CS clade</taxon>
        <taxon>Sphaeropleales</taxon>
        <taxon>Selenastraceae</taxon>
        <taxon>Monoraphidium</taxon>
    </lineage>
</organism>
<feature type="compositionally biased region" description="Low complexity" evidence="1">
    <location>
        <begin position="720"/>
        <end position="729"/>
    </location>
</feature>
<feature type="region of interest" description="Disordered" evidence="1">
    <location>
        <begin position="699"/>
        <end position="744"/>
    </location>
</feature>
<feature type="compositionally biased region" description="Low complexity" evidence="1">
    <location>
        <begin position="610"/>
        <end position="625"/>
    </location>
</feature>
<feature type="region of interest" description="Disordered" evidence="1">
    <location>
        <begin position="1017"/>
        <end position="1068"/>
    </location>
</feature>
<dbReference type="EMBL" id="KK100527">
    <property type="protein sequence ID" value="KIZ05306.1"/>
    <property type="molecule type" value="Genomic_DNA"/>
</dbReference>
<feature type="compositionally biased region" description="Low complexity" evidence="1">
    <location>
        <begin position="204"/>
        <end position="213"/>
    </location>
</feature>
<protein>
    <submittedName>
        <fullName evidence="2">Uncharacterized protein</fullName>
    </submittedName>
</protein>
<feature type="compositionally biased region" description="Pro residues" evidence="1">
    <location>
        <begin position="92"/>
        <end position="112"/>
    </location>
</feature>
<feature type="compositionally biased region" description="Polar residues" evidence="1">
    <location>
        <begin position="226"/>
        <end position="235"/>
    </location>
</feature>
<evidence type="ECO:0000313" key="3">
    <source>
        <dbReference type="Proteomes" id="UP000054498"/>
    </source>
</evidence>
<dbReference type="AlphaFoldDB" id="A0A0D2NKI8"/>
<feature type="compositionally biased region" description="Low complexity" evidence="1">
    <location>
        <begin position="139"/>
        <end position="151"/>
    </location>
</feature>
<feature type="compositionally biased region" description="Low complexity" evidence="1">
    <location>
        <begin position="353"/>
        <end position="363"/>
    </location>
</feature>
<feature type="compositionally biased region" description="Low complexity" evidence="1">
    <location>
        <begin position="1017"/>
        <end position="1044"/>
    </location>
</feature>
<accession>A0A0D2NKI8</accession>
<feature type="compositionally biased region" description="Low complexity" evidence="1">
    <location>
        <begin position="568"/>
        <end position="584"/>
    </location>
</feature>
<dbReference type="KEGG" id="mng:MNEG_2653"/>
<feature type="region of interest" description="Disordered" evidence="1">
    <location>
        <begin position="955"/>
        <end position="1000"/>
    </location>
</feature>
<dbReference type="RefSeq" id="XP_013904325.1">
    <property type="nucleotide sequence ID" value="XM_014048871.1"/>
</dbReference>
<dbReference type="OrthoDB" id="10619762at2759"/>
<dbReference type="Proteomes" id="UP000054498">
    <property type="component" value="Unassembled WGS sequence"/>
</dbReference>
<feature type="compositionally biased region" description="Pro residues" evidence="1">
    <location>
        <begin position="152"/>
        <end position="203"/>
    </location>
</feature>
<sequence length="1237" mass="121026">MFKTWGWESSRLCAYKDDQLQPASISRMPTRLDWVDAPRCSAALAASNSARDKLNRLWGWERHRNCAYKSAAGTPIYHSDYVGPRYAAPAAPLEPEPEPATPALPSPPPAAPAQPAQSPATPVKPSPSPSQSPSPSPTAPAKLSPKLAAPAQPSPSPTNPVKPSPSPSPTPATPAKPSPTPAAPVKPSPSPAAPAKPSPPPSTSPAAPAKPLASPAPSPAAPAGPQKQTPCGNSVNNTEVLAEAIVEQLYDKLAAATNGYESLPDLAQQAAHAAYAAIQPTSGGEVAAAQAGDEWPLGVTPLPTVGRRAAAPRYTAGQVEALVDAPGPAAGSEGVAALSSDDEDYEYEERAAGEPAATPAAAADVAAAGPGLVVDSLAKAHSQGAGRHEAPAADGEAAAAGAPQTVGDSLAKAAAEDAAAADAGNSTAAGDADAALPPAAVELASPADAAVVGPTDGPTIVGDTLIKSNESNSPATAEPSAPQATAEAALSLAQLLGDGGPGGVSPPGTVGTAGKTITTALPPDANLTTAKPAGGFAAAEGPDAAPANATPVDPATASYSPGGVTPPGTKGSSSQLTLLQGTSGDFSAASTDESPDYEPMFPTSRGGLLPRPAEPGAAASPSPAGAAPAAAVVPARMVSPAPARGASPAPARTTSPAPSRKASPAPGAAIPPTSPELAAAPGTAMISVGSRRLAAAANNAPDAPRVEAGAATRAVSGGNSSRTSASGAWAGAGGGGADGGGAASSARAGAYRAETSSANSSASASAAAYTKVTSPDGSYAYSWSNASSSSWRASWNSSWSAAWSEANATCGRGGAAHGACRAAAAAAAAAGPGGATVGGAAAAGEQEAARRRLMEEGGDPWFTTKVCSVKAGGPNTVSNVTRDYFGRYWGFQDGGSCTFRGVGIEDLKYAQSAPFDSPTFTSAPACPISAPNPSLGTDGHRYAWDNAAKATCTFDKPHATRPLGAADPEPRLTAPTAAAPPSPPPSSPVEQQPQPVPQPAAPAYQLVPAALLPRATSQQLSPAARPSSPLLRAPAPAAAASPAPTLAPPARPAQRAAAPALAKATSPSPKPAIVGLAGLALDSVSLLGTPAVAANDKASPTFMLAASAPAGTPALAPPRASPAAGAALPNAPAAAASGEHAVLDLGAGLPATSIATIPLPSLSAAPAPAVETSPVLTSTAQPEAEISNPPQVLISVSLFPSVSYTPQTIASDTSARRARPSTLLPSVSLLPPVPRRK</sequence>
<feature type="compositionally biased region" description="Low complexity" evidence="1">
    <location>
        <begin position="528"/>
        <end position="550"/>
    </location>
</feature>
<feature type="compositionally biased region" description="Pro residues" evidence="1">
    <location>
        <begin position="122"/>
        <end position="138"/>
    </location>
</feature>
<dbReference type="GeneID" id="25735531"/>
<feature type="region of interest" description="Disordered" evidence="1">
    <location>
        <begin position="466"/>
        <end position="625"/>
    </location>
</feature>
<gene>
    <name evidence="2" type="ORF">MNEG_2653</name>
</gene>
<feature type="region of interest" description="Disordered" evidence="1">
    <location>
        <begin position="379"/>
        <end position="404"/>
    </location>
</feature>
<evidence type="ECO:0000256" key="1">
    <source>
        <dbReference type="SAM" id="MobiDB-lite"/>
    </source>
</evidence>
<feature type="compositionally biased region" description="Gly residues" evidence="1">
    <location>
        <begin position="730"/>
        <end position="742"/>
    </location>
</feature>
<feature type="compositionally biased region" description="Low complexity" evidence="1">
    <location>
        <begin position="1052"/>
        <end position="1067"/>
    </location>
</feature>
<keyword evidence="3" id="KW-1185">Reference proteome</keyword>
<proteinExistence type="predicted"/>